<sequence length="424" mass="47439">MHLLPEGTTKREAEKLRKFRYCSECGGTAFLFAELGSDRLKIGCRHHPDATIVKDYTPRDPMLERVGVYDRGDRERMTETIGQEKATALMAQGIPLNGVITKVQLMEVFHTVWPGADDLAVFKGVAICEAFGLHPLMKHLFLIPFNTKVSKRGEPDRWEDVYEPVLGIAATRLIAGKHGEWSFDDMSPRVMTEEEQLKVWGKTYPDDICAITILLNKWGGKTYGYGRWPKEVRGRDGKVRVNEPKGTDKGNSMENMAMIRSERNALGKLAPEPDVLNGVRTMDERYMSIERADGQVEAAFTAEGERVDPATGEILGDPADITDVEIPGAEPEPQPEPEPEPPPEPAPKAKAKAKPPEREPAKDETPVTHAQGKEIERLFSHDGAFDPASMGEFCNAQRNWGIRQIVQLKKWQYDIIVDCFSRGS</sequence>
<feature type="compositionally biased region" description="Basic and acidic residues" evidence="1">
    <location>
        <begin position="354"/>
        <end position="371"/>
    </location>
</feature>
<feature type="region of interest" description="Disordered" evidence="1">
    <location>
        <begin position="301"/>
        <end position="371"/>
    </location>
</feature>
<proteinExistence type="predicted"/>
<comment type="caution">
    <text evidence="2">The sequence shown here is derived from an EMBL/GenBank/DDBJ whole genome shotgun (WGS) entry which is preliminary data.</text>
</comment>
<reference evidence="2" key="1">
    <citation type="journal article" date="2015" name="Nature">
        <title>Complex archaea that bridge the gap between prokaryotes and eukaryotes.</title>
        <authorList>
            <person name="Spang A."/>
            <person name="Saw J.H."/>
            <person name="Jorgensen S.L."/>
            <person name="Zaremba-Niedzwiedzka K."/>
            <person name="Martijn J."/>
            <person name="Lind A.E."/>
            <person name="van Eijk R."/>
            <person name="Schleper C."/>
            <person name="Guy L."/>
            <person name="Ettema T.J."/>
        </authorList>
    </citation>
    <scope>NUCLEOTIDE SEQUENCE</scope>
</reference>
<protein>
    <submittedName>
        <fullName evidence="2">Uncharacterized protein</fullName>
    </submittedName>
</protein>
<name>A0A0F9G0W1_9ZZZZ</name>
<accession>A0A0F9G0W1</accession>
<gene>
    <name evidence="2" type="ORF">LCGC14_2177170</name>
</gene>
<dbReference type="AlphaFoldDB" id="A0A0F9G0W1"/>
<organism evidence="2">
    <name type="scientific">marine sediment metagenome</name>
    <dbReference type="NCBI Taxonomy" id="412755"/>
    <lineage>
        <taxon>unclassified sequences</taxon>
        <taxon>metagenomes</taxon>
        <taxon>ecological metagenomes</taxon>
    </lineage>
</organism>
<evidence type="ECO:0000313" key="2">
    <source>
        <dbReference type="EMBL" id="KKL63230.1"/>
    </source>
</evidence>
<evidence type="ECO:0000256" key="1">
    <source>
        <dbReference type="SAM" id="MobiDB-lite"/>
    </source>
</evidence>
<dbReference type="EMBL" id="LAZR01028241">
    <property type="protein sequence ID" value="KKL63230.1"/>
    <property type="molecule type" value="Genomic_DNA"/>
</dbReference>